<feature type="region of interest" description="Disordered" evidence="1">
    <location>
        <begin position="174"/>
        <end position="233"/>
    </location>
</feature>
<protein>
    <submittedName>
        <fullName evidence="3">Uncharacterized protein</fullName>
    </submittedName>
</protein>
<evidence type="ECO:0000256" key="1">
    <source>
        <dbReference type="SAM" id="MobiDB-lite"/>
    </source>
</evidence>
<dbReference type="Proteomes" id="UP000466931">
    <property type="component" value="Chromosome"/>
</dbReference>
<evidence type="ECO:0000313" key="3">
    <source>
        <dbReference type="EMBL" id="BBZ31597.1"/>
    </source>
</evidence>
<reference evidence="3" key="1">
    <citation type="journal article" date="2019" name="Emerg. Microbes Infect.">
        <title>Comprehensive subspecies identification of 175 nontuberculous mycobacteria species based on 7547 genomic profiles.</title>
        <authorList>
            <person name="Matsumoto Y."/>
            <person name="Kinjo T."/>
            <person name="Motooka D."/>
            <person name="Nabeya D."/>
            <person name="Jung N."/>
            <person name="Uechi K."/>
            <person name="Horii T."/>
            <person name="Iida T."/>
            <person name="Fujita J."/>
            <person name="Nakamura S."/>
        </authorList>
    </citation>
    <scope>NUCLEOTIDE SEQUENCE [LARGE SCALE GENOMIC DNA]</scope>
    <source>
        <strain evidence="3">JCM 13671</strain>
    </source>
</reference>
<feature type="compositionally biased region" description="Pro residues" evidence="1">
    <location>
        <begin position="180"/>
        <end position="196"/>
    </location>
</feature>
<gene>
    <name evidence="3" type="ORF">MCNF_02020</name>
</gene>
<keyword evidence="2" id="KW-0812">Transmembrane</keyword>
<dbReference type="AlphaFoldDB" id="A0A7I7XQQ6"/>
<dbReference type="OrthoDB" id="4641441at2"/>
<keyword evidence="2" id="KW-0472">Membrane</keyword>
<keyword evidence="4" id="KW-1185">Reference proteome</keyword>
<dbReference type="RefSeq" id="WP_109788572.1">
    <property type="nucleotide sequence ID" value="NZ_AP022612.1"/>
</dbReference>
<reference evidence="3" key="2">
    <citation type="submission" date="2020-02" db="EMBL/GenBank/DDBJ databases">
        <authorList>
            <person name="Matsumoto Y."/>
            <person name="Motooka D."/>
            <person name="Nakamura S."/>
        </authorList>
    </citation>
    <scope>NUCLEOTIDE SEQUENCE</scope>
    <source>
        <strain evidence="3">JCM 13671</strain>
    </source>
</reference>
<proteinExistence type="predicted"/>
<accession>A0A7I7XQQ6</accession>
<name>A0A7I7XQQ6_9MYCO</name>
<organism evidence="3 4">
    <name type="scientific">Mycolicibacterium confluentis</name>
    <dbReference type="NCBI Taxonomy" id="28047"/>
    <lineage>
        <taxon>Bacteria</taxon>
        <taxon>Bacillati</taxon>
        <taxon>Actinomycetota</taxon>
        <taxon>Actinomycetes</taxon>
        <taxon>Mycobacteriales</taxon>
        <taxon>Mycobacteriaceae</taxon>
        <taxon>Mycolicibacterium</taxon>
    </lineage>
</organism>
<dbReference type="EMBL" id="AP022612">
    <property type="protein sequence ID" value="BBZ31597.1"/>
    <property type="molecule type" value="Genomic_DNA"/>
</dbReference>
<sequence length="233" mass="24149">MTPRLVLRRRLLIFSAPVAVLLVAVVIKLVSVVIAGQWAASAFDDRDAGGVRAAAGVLGTVNIIEPAQAHSAAGAAAMLDNRLGEADTRFTQALSLVGAEESCPVRINLALVRETLGDRAFAALDGHQATEQYLRALEVVEQAPSGCFAGNTDDDSDRQAVRQNAVPRLTAKLEAARSAVPPPPSPPPAGAPPPSPASGSDEGSTEEDTRLRLEPGAGDPLDKLGQILRDAAS</sequence>
<evidence type="ECO:0000256" key="2">
    <source>
        <dbReference type="SAM" id="Phobius"/>
    </source>
</evidence>
<evidence type="ECO:0000313" key="4">
    <source>
        <dbReference type="Proteomes" id="UP000466931"/>
    </source>
</evidence>
<feature type="transmembrane region" description="Helical" evidence="2">
    <location>
        <begin position="12"/>
        <end position="38"/>
    </location>
</feature>
<keyword evidence="2" id="KW-1133">Transmembrane helix</keyword>